<accession>A0A5E7VL39</accession>
<keyword evidence="6" id="KW-0808">Transferase</keyword>
<evidence type="ECO:0000256" key="4">
    <source>
        <dbReference type="PIRSR" id="PIRSR000390-2"/>
    </source>
</evidence>
<gene>
    <name evidence="6" type="primary">fdtB</name>
    <name evidence="6" type="ORF">PS925_05328</name>
</gene>
<evidence type="ECO:0000256" key="1">
    <source>
        <dbReference type="ARBA" id="ARBA00022898"/>
    </source>
</evidence>
<evidence type="ECO:0000256" key="2">
    <source>
        <dbReference type="ARBA" id="ARBA00037999"/>
    </source>
</evidence>
<dbReference type="AlphaFoldDB" id="A0A5E7VL39"/>
<dbReference type="Proteomes" id="UP000412311">
    <property type="component" value="Unassembled WGS sequence"/>
</dbReference>
<organism evidence="6 7">
    <name type="scientific">Pseudomonas fluorescens</name>
    <dbReference type="NCBI Taxonomy" id="294"/>
    <lineage>
        <taxon>Bacteria</taxon>
        <taxon>Pseudomonadati</taxon>
        <taxon>Pseudomonadota</taxon>
        <taxon>Gammaproteobacteria</taxon>
        <taxon>Pseudomonadales</taxon>
        <taxon>Pseudomonadaceae</taxon>
        <taxon>Pseudomonas</taxon>
    </lineage>
</organism>
<dbReference type="PANTHER" id="PTHR30244:SF36">
    <property type="entry name" value="3-OXO-GLUCOSE-6-PHOSPHATE:GLUTAMATE AMINOTRANSFERASE"/>
    <property type="match status" value="1"/>
</dbReference>
<dbReference type="InterPro" id="IPR015424">
    <property type="entry name" value="PyrdxlP-dep_Trfase"/>
</dbReference>
<dbReference type="PANTHER" id="PTHR30244">
    <property type="entry name" value="TRANSAMINASE"/>
    <property type="match status" value="1"/>
</dbReference>
<dbReference type="EMBL" id="CABVJG010000021">
    <property type="protein sequence ID" value="VVQ23481.1"/>
    <property type="molecule type" value="Genomic_DNA"/>
</dbReference>
<dbReference type="CDD" id="cd00616">
    <property type="entry name" value="AHBA_syn"/>
    <property type="match status" value="1"/>
</dbReference>
<keyword evidence="6" id="KW-0032">Aminotransferase</keyword>
<dbReference type="GO" id="GO:0030170">
    <property type="term" value="F:pyridoxal phosphate binding"/>
    <property type="evidence" value="ECO:0007669"/>
    <property type="project" value="TreeGrafter"/>
</dbReference>
<dbReference type="GO" id="GO:0008483">
    <property type="term" value="F:transaminase activity"/>
    <property type="evidence" value="ECO:0007669"/>
    <property type="project" value="UniProtKB-KW"/>
</dbReference>
<evidence type="ECO:0000256" key="3">
    <source>
        <dbReference type="PIRSR" id="PIRSR000390-1"/>
    </source>
</evidence>
<dbReference type="Pfam" id="PF01041">
    <property type="entry name" value="DegT_DnrJ_EryC1"/>
    <property type="match status" value="1"/>
</dbReference>
<keyword evidence="1 4" id="KW-0663">Pyridoxal phosphate</keyword>
<comment type="similarity">
    <text evidence="2 5">Belongs to the DegT/DnrJ/EryC1 family.</text>
</comment>
<dbReference type="Gene3D" id="3.90.1150.10">
    <property type="entry name" value="Aspartate Aminotransferase, domain 1"/>
    <property type="match status" value="1"/>
</dbReference>
<name>A0A5E7VL39_PSEFL</name>
<dbReference type="GO" id="GO:0000271">
    <property type="term" value="P:polysaccharide biosynthetic process"/>
    <property type="evidence" value="ECO:0007669"/>
    <property type="project" value="TreeGrafter"/>
</dbReference>
<evidence type="ECO:0000313" key="6">
    <source>
        <dbReference type="EMBL" id="VVQ23481.1"/>
    </source>
</evidence>
<evidence type="ECO:0000256" key="5">
    <source>
        <dbReference type="RuleBase" id="RU004508"/>
    </source>
</evidence>
<dbReference type="EC" id="2.6.1.90" evidence="6"/>
<dbReference type="SUPFAM" id="SSF53383">
    <property type="entry name" value="PLP-dependent transferases"/>
    <property type="match status" value="1"/>
</dbReference>
<dbReference type="RefSeq" id="WP_150795378.1">
    <property type="nucleotide sequence ID" value="NZ_CABVJG010000021.1"/>
</dbReference>
<proteinExistence type="inferred from homology"/>
<dbReference type="InterPro" id="IPR015422">
    <property type="entry name" value="PyrdxlP-dep_Trfase_small"/>
</dbReference>
<feature type="modified residue" description="N6-(pyridoxal phosphate)lysine" evidence="4">
    <location>
        <position position="184"/>
    </location>
</feature>
<dbReference type="InterPro" id="IPR015421">
    <property type="entry name" value="PyrdxlP-dep_Trfase_major"/>
</dbReference>
<reference evidence="6 7" key="1">
    <citation type="submission" date="2019-09" db="EMBL/GenBank/DDBJ databases">
        <authorList>
            <person name="Chandra G."/>
            <person name="Truman W A."/>
        </authorList>
    </citation>
    <scope>NUCLEOTIDE SEQUENCE [LARGE SCALE GENOMIC DNA]</scope>
    <source>
        <strain evidence="6">PS925</strain>
    </source>
</reference>
<dbReference type="Gene3D" id="3.40.640.10">
    <property type="entry name" value="Type I PLP-dependent aspartate aminotransferase-like (Major domain)"/>
    <property type="match status" value="1"/>
</dbReference>
<evidence type="ECO:0000313" key="7">
    <source>
        <dbReference type="Proteomes" id="UP000412311"/>
    </source>
</evidence>
<dbReference type="InterPro" id="IPR000653">
    <property type="entry name" value="DegT/StrS_aminotransferase"/>
</dbReference>
<feature type="active site" description="Proton acceptor" evidence="3">
    <location>
        <position position="184"/>
    </location>
</feature>
<dbReference type="PIRSF" id="PIRSF000390">
    <property type="entry name" value="PLP_StrS"/>
    <property type="match status" value="1"/>
</dbReference>
<sequence>MIKCNNVQEQAQDLSSEIFERWQALLQSGEFILGEEVLAFEAWMSERCGGAHAVALNSGTDALFLALRALDIGPGDEVITCANTFVATVGAIVAAGARPILADVGDAELMNVDMIAPLLNERTKAVIPVYLRGRPLNIDAILDLCRARAVAVIEDCAQAIGTTLDGQQVGTRGDASAFSMHPLKTLGGLGDGGMLVTRNPKIAEYARIARNHGLETRNESVRFGINSRLDSLQAAALNVKAQYLDQWLKRRVEIAAFYDDVLGTTRTGTDLGGGKPGNSYYHYVVQSQNRDRLQAFLAQYDVQTAIHYPLPIHWQKAWLSSQPRLVLANTERLSRQMLTLPCHHHLSDGEVEKVTTLIKQFERTEGR</sequence>
<protein>
    <submittedName>
        <fullName evidence="6">dTDP-3-amino-3,6-dideoxy-alpha-D-galactopyranose transaminase</fullName>
        <ecNumber evidence="6">2.6.1.90</ecNumber>
    </submittedName>
</protein>